<accession>A0A6J4H4Z4</accession>
<dbReference type="InterPro" id="IPR015590">
    <property type="entry name" value="Aldehyde_DH_dom"/>
</dbReference>
<evidence type="ECO:0000256" key="1">
    <source>
        <dbReference type="ARBA" id="ARBA00023097"/>
    </source>
</evidence>
<dbReference type="EC" id="1.2.1.3" evidence="3"/>
<protein>
    <submittedName>
        <fullName evidence="3">Aldehyde dehydrogenase</fullName>
        <ecNumber evidence="3">1.2.1.3</ecNumber>
    </submittedName>
</protein>
<dbReference type="GO" id="GO:0004029">
    <property type="term" value="F:aldehyde dehydrogenase (NAD+) activity"/>
    <property type="evidence" value="ECO:0007669"/>
    <property type="project" value="UniProtKB-EC"/>
</dbReference>
<sequence>MFTTDLTTAHRMAAGIQAGTVWVNTWAEQGNKALPFGGYKQSGIGREGGLEVLDAYTQSKTVIIAL</sequence>
<evidence type="ECO:0000259" key="2">
    <source>
        <dbReference type="Pfam" id="PF00171"/>
    </source>
</evidence>
<proteinExistence type="predicted"/>
<dbReference type="Gene3D" id="3.40.309.10">
    <property type="entry name" value="Aldehyde Dehydrogenase, Chain A, domain 2"/>
    <property type="match status" value="1"/>
</dbReference>
<dbReference type="SUPFAM" id="SSF53720">
    <property type="entry name" value="ALDH-like"/>
    <property type="match status" value="1"/>
</dbReference>
<gene>
    <name evidence="3" type="ORF">AVDCRST_MAG04-256</name>
</gene>
<dbReference type="AlphaFoldDB" id="A0A6J4H4Z4"/>
<dbReference type="InterPro" id="IPR016161">
    <property type="entry name" value="Ald_DH/histidinol_DH"/>
</dbReference>
<dbReference type="Pfam" id="PF00171">
    <property type="entry name" value="Aldedh"/>
    <property type="match status" value="1"/>
</dbReference>
<dbReference type="EMBL" id="CADCTL010000018">
    <property type="protein sequence ID" value="CAA9214110.1"/>
    <property type="molecule type" value="Genomic_DNA"/>
</dbReference>
<dbReference type="PANTHER" id="PTHR11699">
    <property type="entry name" value="ALDEHYDE DEHYDROGENASE-RELATED"/>
    <property type="match status" value="1"/>
</dbReference>
<keyword evidence="3" id="KW-0560">Oxidoreductase</keyword>
<name>A0A6J4H4Z4_9PROT</name>
<dbReference type="InterPro" id="IPR016163">
    <property type="entry name" value="Ald_DH_C"/>
</dbReference>
<organism evidence="3">
    <name type="scientific">uncultured Acetobacteraceae bacterium</name>
    <dbReference type="NCBI Taxonomy" id="169975"/>
    <lineage>
        <taxon>Bacteria</taxon>
        <taxon>Pseudomonadati</taxon>
        <taxon>Pseudomonadota</taxon>
        <taxon>Alphaproteobacteria</taxon>
        <taxon>Acetobacterales</taxon>
        <taxon>Acetobacteraceae</taxon>
        <taxon>environmental samples</taxon>
    </lineage>
</organism>
<feature type="domain" description="Aldehyde dehydrogenase" evidence="2">
    <location>
        <begin position="2"/>
        <end position="62"/>
    </location>
</feature>
<reference evidence="3" key="1">
    <citation type="submission" date="2020-02" db="EMBL/GenBank/DDBJ databases">
        <authorList>
            <person name="Meier V. D."/>
        </authorList>
    </citation>
    <scope>NUCLEOTIDE SEQUENCE</scope>
    <source>
        <strain evidence="3">AVDCRST_MAG04</strain>
    </source>
</reference>
<evidence type="ECO:0000313" key="3">
    <source>
        <dbReference type="EMBL" id="CAA9214110.1"/>
    </source>
</evidence>
<keyword evidence="1" id="KW-0558">Oxidation</keyword>
<dbReference type="FunFam" id="3.40.605.10:FF:000026">
    <property type="entry name" value="Aldehyde dehydrogenase, putative"/>
    <property type="match status" value="1"/>
</dbReference>